<dbReference type="GO" id="GO:0046373">
    <property type="term" value="P:L-arabinose metabolic process"/>
    <property type="evidence" value="ECO:0007669"/>
    <property type="project" value="InterPro"/>
</dbReference>
<evidence type="ECO:0000259" key="1">
    <source>
        <dbReference type="Pfam" id="PF05270"/>
    </source>
</evidence>
<feature type="non-terminal residue" evidence="2">
    <location>
        <position position="1"/>
    </location>
</feature>
<reference evidence="3" key="1">
    <citation type="submission" date="2017-09" db="EMBL/GenBank/DDBJ databases">
        <title>Depth-based differentiation of microbial function through sediment-hosted aquifers and enrichment of novel symbionts in the deep terrestrial subsurface.</title>
        <authorList>
            <person name="Probst A.J."/>
            <person name="Ladd B."/>
            <person name="Jarett J.K."/>
            <person name="Geller-Mcgrath D.E."/>
            <person name="Sieber C.M.K."/>
            <person name="Emerson J.B."/>
            <person name="Anantharaman K."/>
            <person name="Thomas B.C."/>
            <person name="Malmstrom R."/>
            <person name="Stieglmeier M."/>
            <person name="Klingl A."/>
            <person name="Woyke T."/>
            <person name="Ryan C.M."/>
            <person name="Banfield J.F."/>
        </authorList>
    </citation>
    <scope>NUCLEOTIDE SEQUENCE [LARGE SCALE GENOMIC DNA]</scope>
</reference>
<dbReference type="SUPFAM" id="SSF110221">
    <property type="entry name" value="AbfB domain"/>
    <property type="match status" value="1"/>
</dbReference>
<name>A0A2M7WXC2_UNCKA</name>
<feature type="domain" description="Alpha-L-arabinofuranosidase B arabinose-binding" evidence="1">
    <location>
        <begin position="1"/>
        <end position="34"/>
    </location>
</feature>
<dbReference type="Pfam" id="PF05270">
    <property type="entry name" value="AbfB"/>
    <property type="match status" value="1"/>
</dbReference>
<dbReference type="InterPro" id="IPR036195">
    <property type="entry name" value="AbfB_ABD_sf"/>
</dbReference>
<evidence type="ECO:0000313" key="2">
    <source>
        <dbReference type="EMBL" id="PJA37640.1"/>
    </source>
</evidence>
<dbReference type="InterPro" id="IPR007934">
    <property type="entry name" value="AbfB_ABD"/>
</dbReference>
<dbReference type="AlphaFoldDB" id="A0A2M7WXC2"/>
<comment type="caution">
    <text evidence="2">The sequence shown here is derived from an EMBL/GenBank/DDBJ whole genome shotgun (WGS) entry which is preliminary data.</text>
</comment>
<sequence length="38" mass="4576">YPGRYLRHRDGHLWVEAGDGSDLYRKDATWRMVAPFWP</sequence>
<dbReference type="GO" id="GO:0046556">
    <property type="term" value="F:alpha-L-arabinofuranosidase activity"/>
    <property type="evidence" value="ECO:0007669"/>
    <property type="project" value="InterPro"/>
</dbReference>
<gene>
    <name evidence="2" type="ORF">CO181_02685</name>
</gene>
<evidence type="ECO:0000313" key="3">
    <source>
        <dbReference type="Proteomes" id="UP000230538"/>
    </source>
</evidence>
<proteinExistence type="predicted"/>
<dbReference type="Proteomes" id="UP000230538">
    <property type="component" value="Unassembled WGS sequence"/>
</dbReference>
<accession>A0A2M7WXC2</accession>
<dbReference type="Gene3D" id="2.80.10.50">
    <property type="match status" value="1"/>
</dbReference>
<organism evidence="2 3">
    <name type="scientific">candidate division WWE3 bacterium CG_4_9_14_3_um_filter_43_9</name>
    <dbReference type="NCBI Taxonomy" id="1975082"/>
    <lineage>
        <taxon>Bacteria</taxon>
        <taxon>Katanobacteria</taxon>
    </lineage>
</organism>
<dbReference type="EMBL" id="PFXB01000075">
    <property type="protein sequence ID" value="PJA37640.1"/>
    <property type="molecule type" value="Genomic_DNA"/>
</dbReference>
<protein>
    <submittedName>
        <fullName evidence="2">Arabinofuranosidase</fullName>
    </submittedName>
</protein>